<evidence type="ECO:0000259" key="1">
    <source>
        <dbReference type="Pfam" id="PF13349"/>
    </source>
</evidence>
<dbReference type="PANTHER" id="PTHR34094:SF1">
    <property type="entry name" value="PROTEIN FAM185A"/>
    <property type="match status" value="1"/>
</dbReference>
<dbReference type="InParanoid" id="A0A6P9D1M0"/>
<feature type="domain" description="DUF4097" evidence="1">
    <location>
        <begin position="196"/>
        <end position="324"/>
    </location>
</feature>
<dbReference type="OrthoDB" id="5984441at2759"/>
<organism evidence="2 3">
    <name type="scientific">Pantherophis guttatus</name>
    <name type="common">Corn snake</name>
    <name type="synonym">Elaphe guttata</name>
    <dbReference type="NCBI Taxonomy" id="94885"/>
    <lineage>
        <taxon>Eukaryota</taxon>
        <taxon>Metazoa</taxon>
        <taxon>Chordata</taxon>
        <taxon>Craniata</taxon>
        <taxon>Vertebrata</taxon>
        <taxon>Euteleostomi</taxon>
        <taxon>Lepidosauria</taxon>
        <taxon>Squamata</taxon>
        <taxon>Bifurcata</taxon>
        <taxon>Unidentata</taxon>
        <taxon>Episquamata</taxon>
        <taxon>Toxicofera</taxon>
        <taxon>Serpentes</taxon>
        <taxon>Colubroidea</taxon>
        <taxon>Colubridae</taxon>
        <taxon>Colubrinae</taxon>
        <taxon>Pantherophis</taxon>
    </lineage>
</organism>
<dbReference type="AlphaFoldDB" id="A0A6P9D1M0"/>
<proteinExistence type="predicted"/>
<name>A0A6P9D1M0_PANGU</name>
<dbReference type="PANTHER" id="PTHR34094">
    <property type="match status" value="1"/>
</dbReference>
<reference evidence="3" key="1">
    <citation type="submission" date="2025-08" db="UniProtKB">
        <authorList>
            <consortium name="RefSeq"/>
        </authorList>
    </citation>
    <scope>IDENTIFICATION</scope>
    <source>
        <tissue evidence="3">Blood</tissue>
    </source>
</reference>
<sequence length="395" mass="42457">MQGRLPGWFYLAGKALARSNRGLLMGRWPHQLGLLFTSNTNLGPAAEKDPKLVKEWTLMVSPFGLLKARLPCHITVGALDPHKYPDSDQVLVALKGRDSDPKDLLVNYDEARKEVMIISDGVDGAASLDVRTPVKFDLDIKTSGSGSVTIEQMQSASCNVETEKGASLLKSIKSQKIDIRAKGGDVTCLGTLQGNTDISVSQESVSENHESVNVEKLQGSSINVTSENGLLKAKYLYADASFLTSAAGDILLGNVHGDITLETKTGSITVDSSEGSLKAFTYRGEINAYVLRQTGEVNLVSQEGSITLKVPATLQASLKLSGTKVEVSPEIQLQDIQTVSRENHVTVTAPFPLPPRSSPVAGILTMTPMPPPPPLIWLLEGPVTSRPPQHFSVCY</sequence>
<evidence type="ECO:0000313" key="2">
    <source>
        <dbReference type="Proteomes" id="UP001652622"/>
    </source>
</evidence>
<dbReference type="Proteomes" id="UP001652622">
    <property type="component" value="Unplaced"/>
</dbReference>
<dbReference type="InterPro" id="IPR025164">
    <property type="entry name" value="Toastrack_DUF4097"/>
</dbReference>
<dbReference type="KEGG" id="pgut:117675216"/>
<dbReference type="Pfam" id="PF13349">
    <property type="entry name" value="DUF4097"/>
    <property type="match status" value="1"/>
</dbReference>
<dbReference type="OMA" id="KTQSWFE"/>
<accession>A0A6P9D1M0</accession>
<protein>
    <submittedName>
        <fullName evidence="3">Protein FAM185A isoform X1</fullName>
    </submittedName>
</protein>
<gene>
    <name evidence="3" type="primary">FAM185A</name>
</gene>
<dbReference type="GeneID" id="117675216"/>
<evidence type="ECO:0000313" key="3">
    <source>
        <dbReference type="RefSeq" id="XP_034289549.1"/>
    </source>
</evidence>
<dbReference type="RefSeq" id="XP_034289549.1">
    <property type="nucleotide sequence ID" value="XM_034433658.2"/>
</dbReference>
<keyword evidence="2" id="KW-1185">Reference proteome</keyword>
<dbReference type="CTD" id="222234"/>